<dbReference type="InterPro" id="IPR008844">
    <property type="entry name" value="Spore_GerAC-like"/>
</dbReference>
<comment type="subcellular location">
    <subcellularLocation>
        <location evidence="1">Membrane</location>
        <topology evidence="1">Lipid-anchor</topology>
    </subcellularLocation>
</comment>
<accession>A0ABT2UVM1</accession>
<dbReference type="Pfam" id="PF05504">
    <property type="entry name" value="Spore_GerAC"/>
    <property type="match status" value="1"/>
</dbReference>
<evidence type="ECO:0000259" key="9">
    <source>
        <dbReference type="Pfam" id="PF25198"/>
    </source>
</evidence>
<dbReference type="RefSeq" id="WP_262688454.1">
    <property type="nucleotide sequence ID" value="NZ_JAOQIO010000124.1"/>
</dbReference>
<comment type="caution">
    <text evidence="10">The sequence shown here is derived from an EMBL/GenBank/DDBJ whole genome shotgun (WGS) entry which is preliminary data.</text>
</comment>
<keyword evidence="5" id="KW-0472">Membrane</keyword>
<evidence type="ECO:0000256" key="3">
    <source>
        <dbReference type="ARBA" id="ARBA00022544"/>
    </source>
</evidence>
<evidence type="ECO:0000256" key="7">
    <source>
        <dbReference type="ARBA" id="ARBA00023288"/>
    </source>
</evidence>
<evidence type="ECO:0000259" key="8">
    <source>
        <dbReference type="Pfam" id="PF05504"/>
    </source>
</evidence>
<organism evidence="10 11">
    <name type="scientific">Paenibacillus baimaensis</name>
    <dbReference type="NCBI Taxonomy" id="2982185"/>
    <lineage>
        <taxon>Bacteria</taxon>
        <taxon>Bacillati</taxon>
        <taxon>Bacillota</taxon>
        <taxon>Bacilli</taxon>
        <taxon>Bacillales</taxon>
        <taxon>Paenibacillaceae</taxon>
        <taxon>Paenibacillus</taxon>
    </lineage>
</organism>
<evidence type="ECO:0000313" key="11">
    <source>
        <dbReference type="Proteomes" id="UP001652445"/>
    </source>
</evidence>
<keyword evidence="4" id="KW-0732">Signal</keyword>
<comment type="similarity">
    <text evidence="2">Belongs to the GerABKC lipoprotein family.</text>
</comment>
<dbReference type="InterPro" id="IPR038501">
    <property type="entry name" value="Spore_GerAC_C_sf"/>
</dbReference>
<dbReference type="Proteomes" id="UP001652445">
    <property type="component" value="Unassembled WGS sequence"/>
</dbReference>
<keyword evidence="3" id="KW-0309">Germination</keyword>
<keyword evidence="6" id="KW-0564">Palmitate</keyword>
<reference evidence="10 11" key="1">
    <citation type="submission" date="2022-09" db="EMBL/GenBank/DDBJ databases">
        <authorList>
            <person name="Han X.L."/>
            <person name="Wang Q."/>
            <person name="Lu T."/>
        </authorList>
    </citation>
    <scope>NUCLEOTIDE SEQUENCE [LARGE SCALE GENOMIC DNA]</scope>
    <source>
        <strain evidence="10 11">WQ 127069</strain>
    </source>
</reference>
<dbReference type="PANTHER" id="PTHR35789">
    <property type="entry name" value="SPORE GERMINATION PROTEIN B3"/>
    <property type="match status" value="1"/>
</dbReference>
<dbReference type="InterPro" id="IPR057336">
    <property type="entry name" value="GerAC_N"/>
</dbReference>
<dbReference type="NCBIfam" id="TIGR02887">
    <property type="entry name" value="spore_ger_x_C"/>
    <property type="match status" value="1"/>
</dbReference>
<name>A0ABT2UVM1_9BACL</name>
<dbReference type="Pfam" id="PF25198">
    <property type="entry name" value="Spore_GerAC_N"/>
    <property type="match status" value="1"/>
</dbReference>
<keyword evidence="7" id="KW-0449">Lipoprotein</keyword>
<sequence length="392" mass="43868">MIRLKWWTMIAPLLCLSLLTGCWDRTEINDLAFVLAGGFDLAENGQLEATLQIALPTEVPTATSGGRQTGKKTILVVSEKGSDGADILRKLQQRLSRQIFLGQRAVIIIGETYGRHGIDQGLDQLLRWPDSRYNSFILTAHGTTAKKVLHTPYLLEAIPAIALKKMLINDSTLSVKIDDFMDAVSSYDRSPVTGAVKLSAGRIEDGAFDLGEAAVYQENKLVGFLPSKEKEILIWWREKLQSNTITTQVEPEVKDFKGTVGVNVLKSNAHISTKLNHGMPEVTMSFKAKVIVAQNDTILDLSKAENLKRVESKLSSETEKQIKNTLHHVQKQLKSDVFGFGEEIHIRHPAYWKQNKEQWTHIYPDVPVTVEVDINIQRIGRTQSPAHEKKVN</sequence>
<proteinExistence type="inferred from homology"/>
<evidence type="ECO:0000313" key="10">
    <source>
        <dbReference type="EMBL" id="MCU6797724.1"/>
    </source>
</evidence>
<gene>
    <name evidence="10" type="ORF">OB236_36940</name>
</gene>
<evidence type="ECO:0000256" key="6">
    <source>
        <dbReference type="ARBA" id="ARBA00023139"/>
    </source>
</evidence>
<feature type="domain" description="Spore germination GerAC-like C-terminal" evidence="8">
    <location>
        <begin position="213"/>
        <end position="380"/>
    </location>
</feature>
<evidence type="ECO:0000256" key="5">
    <source>
        <dbReference type="ARBA" id="ARBA00023136"/>
    </source>
</evidence>
<keyword evidence="11" id="KW-1185">Reference proteome</keyword>
<dbReference type="PANTHER" id="PTHR35789:SF1">
    <property type="entry name" value="SPORE GERMINATION PROTEIN B3"/>
    <property type="match status" value="1"/>
</dbReference>
<dbReference type="Gene3D" id="3.30.300.210">
    <property type="entry name" value="Nutrient germinant receptor protein C, domain 3"/>
    <property type="match status" value="1"/>
</dbReference>
<evidence type="ECO:0000256" key="1">
    <source>
        <dbReference type="ARBA" id="ARBA00004635"/>
    </source>
</evidence>
<evidence type="ECO:0000256" key="2">
    <source>
        <dbReference type="ARBA" id="ARBA00007886"/>
    </source>
</evidence>
<dbReference type="EMBL" id="JAOQIO010000124">
    <property type="protein sequence ID" value="MCU6797724.1"/>
    <property type="molecule type" value="Genomic_DNA"/>
</dbReference>
<protein>
    <submittedName>
        <fullName evidence="10">Ger(X)C family spore germination protein</fullName>
    </submittedName>
</protein>
<evidence type="ECO:0000256" key="4">
    <source>
        <dbReference type="ARBA" id="ARBA00022729"/>
    </source>
</evidence>
<dbReference type="InterPro" id="IPR046953">
    <property type="entry name" value="Spore_GerAC-like_C"/>
</dbReference>
<feature type="domain" description="Spore germination protein N-terminal" evidence="9">
    <location>
        <begin position="24"/>
        <end position="197"/>
    </location>
</feature>
<dbReference type="PROSITE" id="PS51257">
    <property type="entry name" value="PROKAR_LIPOPROTEIN"/>
    <property type="match status" value="1"/>
</dbReference>